<dbReference type="InterPro" id="IPR003673">
    <property type="entry name" value="CoA-Trfase_fam_III"/>
</dbReference>
<organism evidence="2 3">
    <name type="scientific">Pseudooceanicola pacificus</name>
    <dbReference type="NCBI Taxonomy" id="2676438"/>
    <lineage>
        <taxon>Bacteria</taxon>
        <taxon>Pseudomonadati</taxon>
        <taxon>Pseudomonadota</taxon>
        <taxon>Alphaproteobacteria</taxon>
        <taxon>Rhodobacterales</taxon>
        <taxon>Paracoccaceae</taxon>
        <taxon>Pseudooceanicola</taxon>
    </lineage>
</organism>
<evidence type="ECO:0000313" key="3">
    <source>
        <dbReference type="Proteomes" id="UP000443843"/>
    </source>
</evidence>
<accession>A0A844W1U8</accession>
<dbReference type="RefSeq" id="WP_160382377.1">
    <property type="nucleotide sequence ID" value="NZ_WNXQ01000004.1"/>
</dbReference>
<dbReference type="InterPro" id="IPR023606">
    <property type="entry name" value="CoA-Trfase_III_dom_1_sf"/>
</dbReference>
<dbReference type="InterPro" id="IPR050483">
    <property type="entry name" value="CoA-transferase_III_domain"/>
</dbReference>
<dbReference type="InterPro" id="IPR044855">
    <property type="entry name" value="CoA-Trfase_III_dom3_sf"/>
</dbReference>
<comment type="caution">
    <text evidence="2">The sequence shown here is derived from an EMBL/GenBank/DDBJ whole genome shotgun (WGS) entry which is preliminary data.</text>
</comment>
<dbReference type="Gene3D" id="3.40.50.10540">
    <property type="entry name" value="Crotonobetainyl-coa:carnitine coa-transferase, domain 1"/>
    <property type="match status" value="1"/>
</dbReference>
<dbReference type="PANTHER" id="PTHR48207:SF4">
    <property type="entry name" value="BLL6097 PROTEIN"/>
    <property type="match status" value="1"/>
</dbReference>
<dbReference type="AlphaFoldDB" id="A0A844W1U8"/>
<proteinExistence type="predicted"/>
<sequence length="406" mass="43469">MNDTAQQDARPLDGIRVIEMAGLGMGPLAAQTLGDYGAEVIKVEPLEGDLFRRTSPRRSAGMGHTFLQFNRNKRSIAVDVKSARGSDLVRRLVEGADVFLSNTRSAALTRLGLDGASLRARNPGLVYCLCNGFADGGPYAGRPAADDTIQAMSGLVDLQNRAGGGAHFTATVVADKVVALTIVNTVLAALLRRARTGTGIAVEVPMFETMVAFVLPEHMAGAAYDPAEGGTGYARLLNPNRAPFATSDGQLCVLPYTDQQWQRFFALIGRPELAEDPRFATLDQRALHFEDVYGIVRAALPQKTTAEWIALLERSDILYGPVNTVEDLLADPHLAARNMFPEHDHPTEGRIRLLGFPVSASAPFAGLDRLPPRLGEHGAAIAAEAGLGGDEIRAMIRDGELLAPPD</sequence>
<dbReference type="EMBL" id="WNXQ01000004">
    <property type="protein sequence ID" value="MWB78106.1"/>
    <property type="molecule type" value="Genomic_DNA"/>
</dbReference>
<keyword evidence="1 2" id="KW-0808">Transferase</keyword>
<keyword evidence="3" id="KW-1185">Reference proteome</keyword>
<dbReference type="GO" id="GO:0008410">
    <property type="term" value="F:CoA-transferase activity"/>
    <property type="evidence" value="ECO:0007669"/>
    <property type="project" value="TreeGrafter"/>
</dbReference>
<dbReference type="Proteomes" id="UP000443843">
    <property type="component" value="Unassembled WGS sequence"/>
</dbReference>
<dbReference type="SUPFAM" id="SSF89796">
    <property type="entry name" value="CoA-transferase family III (CaiB/BaiF)"/>
    <property type="match status" value="1"/>
</dbReference>
<dbReference type="PANTHER" id="PTHR48207">
    <property type="entry name" value="SUCCINATE--HYDROXYMETHYLGLUTARATE COA-TRANSFERASE"/>
    <property type="match status" value="1"/>
</dbReference>
<dbReference type="Pfam" id="PF02515">
    <property type="entry name" value="CoA_transf_3"/>
    <property type="match status" value="1"/>
</dbReference>
<evidence type="ECO:0000313" key="2">
    <source>
        <dbReference type="EMBL" id="MWB78106.1"/>
    </source>
</evidence>
<reference evidence="2 3" key="1">
    <citation type="submission" date="2019-11" db="EMBL/GenBank/DDBJ databases">
        <title>Pseudooceanicola pacifica sp. nov., isolated from deep-sea sediment of the Pacific Ocean.</title>
        <authorList>
            <person name="Lyu L."/>
        </authorList>
    </citation>
    <scope>NUCLEOTIDE SEQUENCE [LARGE SCALE GENOMIC DNA]</scope>
    <source>
        <strain evidence="2 3">216_PA32_1</strain>
    </source>
</reference>
<gene>
    <name evidence="2" type="ORF">GLS40_08735</name>
</gene>
<protein>
    <submittedName>
        <fullName evidence="2">CoA transferase</fullName>
    </submittedName>
</protein>
<dbReference type="Gene3D" id="3.30.1540.10">
    <property type="entry name" value="formyl-coa transferase, domain 3"/>
    <property type="match status" value="1"/>
</dbReference>
<name>A0A844W1U8_9RHOB</name>
<evidence type="ECO:0000256" key="1">
    <source>
        <dbReference type="ARBA" id="ARBA00022679"/>
    </source>
</evidence>